<dbReference type="Proteomes" id="UP000253094">
    <property type="component" value="Unassembled WGS sequence"/>
</dbReference>
<accession>A0A367FM82</accession>
<feature type="region of interest" description="Disordered" evidence="1">
    <location>
        <begin position="286"/>
        <end position="382"/>
    </location>
</feature>
<feature type="region of interest" description="Disordered" evidence="1">
    <location>
        <begin position="38"/>
        <end position="175"/>
    </location>
</feature>
<evidence type="ECO:0000256" key="3">
    <source>
        <dbReference type="SAM" id="SignalP"/>
    </source>
</evidence>
<organism evidence="4 5">
    <name type="scientific">Sphaerisporangium album</name>
    <dbReference type="NCBI Taxonomy" id="509200"/>
    <lineage>
        <taxon>Bacteria</taxon>
        <taxon>Bacillati</taxon>
        <taxon>Actinomycetota</taxon>
        <taxon>Actinomycetes</taxon>
        <taxon>Streptosporangiales</taxon>
        <taxon>Streptosporangiaceae</taxon>
        <taxon>Sphaerisporangium</taxon>
    </lineage>
</organism>
<evidence type="ECO:0000313" key="5">
    <source>
        <dbReference type="Proteomes" id="UP000253094"/>
    </source>
</evidence>
<dbReference type="OrthoDB" id="3534765at2"/>
<gene>
    <name evidence="4" type="ORF">DQ384_11750</name>
</gene>
<dbReference type="EMBL" id="QOIL01000005">
    <property type="protein sequence ID" value="RCG31374.1"/>
    <property type="molecule type" value="Genomic_DNA"/>
</dbReference>
<feature type="transmembrane region" description="Helical" evidence="2">
    <location>
        <begin position="195"/>
        <end position="213"/>
    </location>
</feature>
<feature type="compositionally biased region" description="Pro residues" evidence="1">
    <location>
        <begin position="132"/>
        <end position="142"/>
    </location>
</feature>
<feature type="compositionally biased region" description="Low complexity" evidence="1">
    <location>
        <begin position="45"/>
        <end position="55"/>
    </location>
</feature>
<dbReference type="AlphaFoldDB" id="A0A367FM82"/>
<feature type="chain" id="PRO_5016603129" evidence="3">
    <location>
        <begin position="32"/>
        <end position="382"/>
    </location>
</feature>
<sequence length="382" mass="39490">MTTVSAVVASLGLTGAVLLAAAPLTSNRANAAQLALAEPTQVVEPTDPTITDLPDPSSPEPEPTVTVTITESPDPTVTKTRTVTPKPTKSPTKPPKATPSASKTSPIAPPPTTETLPSAPTIPTNPPLLETTPPPVETPAPDPQVSLSLVSPPPPTASPTDTTNLAFEDPTPDSVPIEIRNASPEYDQLTLSRKLAIPGVLLAVLVMLGVLIFEGRIRRMAHAAAIRRAGPRAPGRHRGGDFFGYPVPPYPIYHGGTTYAPVVSFVPVHGYPSSPLPGYEDPYGVYGQGDPMAPGQTAPQAGPSVAWPPVQDVPAAPQPGAGDATVTMPAPGGQMPPTASAPRSGVVLPGQFPGEEKRTLQGPLPDGKQGRGLLGRFWRGRS</sequence>
<feature type="compositionally biased region" description="Low complexity" evidence="1">
    <location>
        <begin position="308"/>
        <end position="324"/>
    </location>
</feature>
<protein>
    <submittedName>
        <fullName evidence="4">Uncharacterized protein</fullName>
    </submittedName>
</protein>
<reference evidence="4 5" key="1">
    <citation type="submission" date="2018-06" db="EMBL/GenBank/DDBJ databases">
        <title>Sphaerisporangium craniellae sp. nov., isolated from a marine sponge in the South China Sea.</title>
        <authorList>
            <person name="Li L."/>
        </authorList>
    </citation>
    <scope>NUCLEOTIDE SEQUENCE [LARGE SCALE GENOMIC DNA]</scope>
    <source>
        <strain evidence="4 5">CCTCC AA 208026</strain>
    </source>
</reference>
<evidence type="ECO:0000256" key="2">
    <source>
        <dbReference type="SAM" id="Phobius"/>
    </source>
</evidence>
<keyword evidence="3" id="KW-0732">Signal</keyword>
<feature type="compositionally biased region" description="Low complexity" evidence="1">
    <location>
        <begin position="63"/>
        <end position="91"/>
    </location>
</feature>
<evidence type="ECO:0000256" key="1">
    <source>
        <dbReference type="SAM" id="MobiDB-lite"/>
    </source>
</evidence>
<keyword evidence="5" id="KW-1185">Reference proteome</keyword>
<dbReference type="RefSeq" id="WP_114028752.1">
    <property type="nucleotide sequence ID" value="NZ_QOIL01000005.1"/>
</dbReference>
<evidence type="ECO:0000313" key="4">
    <source>
        <dbReference type="EMBL" id="RCG31374.1"/>
    </source>
</evidence>
<proteinExistence type="predicted"/>
<comment type="caution">
    <text evidence="4">The sequence shown here is derived from an EMBL/GenBank/DDBJ whole genome shotgun (WGS) entry which is preliminary data.</text>
</comment>
<keyword evidence="2" id="KW-0472">Membrane</keyword>
<keyword evidence="2" id="KW-0812">Transmembrane</keyword>
<feature type="signal peptide" evidence="3">
    <location>
        <begin position="1"/>
        <end position="31"/>
    </location>
</feature>
<keyword evidence="2" id="KW-1133">Transmembrane helix</keyword>
<name>A0A367FM82_9ACTN</name>